<keyword evidence="2" id="KW-1185">Reference proteome</keyword>
<comment type="caution">
    <text evidence="1">The sequence shown here is derived from an EMBL/GenBank/DDBJ whole genome shotgun (WGS) entry which is preliminary data.</text>
</comment>
<name>A0AA38LLD9_TAXCH</name>
<dbReference type="EMBL" id="JAHRHJ020000002">
    <property type="protein sequence ID" value="KAH9325567.1"/>
    <property type="molecule type" value="Genomic_DNA"/>
</dbReference>
<evidence type="ECO:0000313" key="2">
    <source>
        <dbReference type="Proteomes" id="UP000824469"/>
    </source>
</evidence>
<feature type="non-terminal residue" evidence="1">
    <location>
        <position position="1"/>
    </location>
</feature>
<dbReference type="AlphaFoldDB" id="A0AA38LLD9"/>
<sequence>GYQHLLHLFFMFIRICNNFSTLCNLYCIQLTWISLNISAKSCTPCALPLSRVFTRFFSMAVSRVGDEKEAHNTGAVELQSDFFVGDFSNNILKYKLTLAM</sequence>
<proteinExistence type="predicted"/>
<organism evidence="1 2">
    <name type="scientific">Taxus chinensis</name>
    <name type="common">Chinese yew</name>
    <name type="synonym">Taxus wallichiana var. chinensis</name>
    <dbReference type="NCBI Taxonomy" id="29808"/>
    <lineage>
        <taxon>Eukaryota</taxon>
        <taxon>Viridiplantae</taxon>
        <taxon>Streptophyta</taxon>
        <taxon>Embryophyta</taxon>
        <taxon>Tracheophyta</taxon>
        <taxon>Spermatophyta</taxon>
        <taxon>Pinopsida</taxon>
        <taxon>Pinidae</taxon>
        <taxon>Conifers II</taxon>
        <taxon>Cupressales</taxon>
        <taxon>Taxaceae</taxon>
        <taxon>Taxus</taxon>
    </lineage>
</organism>
<evidence type="ECO:0000313" key="1">
    <source>
        <dbReference type="EMBL" id="KAH9325567.1"/>
    </source>
</evidence>
<feature type="non-terminal residue" evidence="1">
    <location>
        <position position="100"/>
    </location>
</feature>
<gene>
    <name evidence="1" type="ORF">KI387_005745</name>
</gene>
<dbReference type="Proteomes" id="UP000824469">
    <property type="component" value="Unassembled WGS sequence"/>
</dbReference>
<protein>
    <submittedName>
        <fullName evidence="1">Uncharacterized protein</fullName>
    </submittedName>
</protein>
<reference evidence="1 2" key="1">
    <citation type="journal article" date="2021" name="Nat. Plants">
        <title>The Taxus genome provides insights into paclitaxel biosynthesis.</title>
        <authorList>
            <person name="Xiong X."/>
            <person name="Gou J."/>
            <person name="Liao Q."/>
            <person name="Li Y."/>
            <person name="Zhou Q."/>
            <person name="Bi G."/>
            <person name="Li C."/>
            <person name="Du R."/>
            <person name="Wang X."/>
            <person name="Sun T."/>
            <person name="Guo L."/>
            <person name="Liang H."/>
            <person name="Lu P."/>
            <person name="Wu Y."/>
            <person name="Zhang Z."/>
            <person name="Ro D.K."/>
            <person name="Shang Y."/>
            <person name="Huang S."/>
            <person name="Yan J."/>
        </authorList>
    </citation>
    <scope>NUCLEOTIDE SEQUENCE [LARGE SCALE GENOMIC DNA]</scope>
    <source>
        <strain evidence="1">Ta-2019</strain>
    </source>
</reference>
<accession>A0AA38LLD9</accession>